<dbReference type="OrthoDB" id="1610at10239"/>
<reference evidence="1 2" key="1">
    <citation type="submission" date="2016-05" db="EMBL/GenBank/DDBJ databases">
        <title>Dynamic interactions between prophages, induce lysis in Propionibacterium acnes.</title>
        <authorList>
            <person name="Brown T.L."/>
            <person name="Tucci J."/>
            <person name="Dyson Z.A."/>
            <person name="Petrovski S."/>
        </authorList>
    </citation>
    <scope>NUCLEOTIDE SEQUENCE [LARGE SCALE GENOMIC DNA]</scope>
</reference>
<evidence type="ECO:0000313" key="2">
    <source>
        <dbReference type="Proteomes" id="UP000207722"/>
    </source>
</evidence>
<organism evidence="1 2">
    <name type="scientific">Propionibacterium phage PFR2</name>
    <dbReference type="NCBI Taxonomy" id="1838138"/>
    <lineage>
        <taxon>Viruses</taxon>
        <taxon>Duplodnaviria</taxon>
        <taxon>Heunggongvirae</taxon>
        <taxon>Uroviricota</taxon>
        <taxon>Caudoviricetes</taxon>
        <taxon>Pulverervirus</taxon>
        <taxon>Pulverervirus PFR1</taxon>
    </lineage>
</organism>
<dbReference type="Gene3D" id="3.40.50.300">
    <property type="entry name" value="P-loop containing nucleotide triphosphate hydrolases"/>
    <property type="match status" value="1"/>
</dbReference>
<evidence type="ECO:0008006" key="3">
    <source>
        <dbReference type="Google" id="ProtNLM"/>
    </source>
</evidence>
<dbReference type="GeneID" id="29067839"/>
<gene>
    <name evidence="1" type="ORF">PFR2_2</name>
</gene>
<dbReference type="KEGG" id="vg:29067839"/>
<dbReference type="PANTHER" id="PTHR41287">
    <property type="match status" value="1"/>
</dbReference>
<dbReference type="PANTHER" id="PTHR41287:SF1">
    <property type="entry name" value="PROTEIN YMFN"/>
    <property type="match status" value="1"/>
</dbReference>
<dbReference type="Proteomes" id="UP000207722">
    <property type="component" value="Segment"/>
</dbReference>
<accession>A0A173G9L5</accession>
<sequence length="523" mass="56716">MARLLGCEVPRIFTPPLRELTPDTSLGFDAIDFAHDALGLDLFPWQRWLLIHLLELRQDGTLRFRKAVILVARQNGKSLIDEICALYFMSALGARQVLGTAQDLSTAEDVWQDGLDIAQESDWLAPKLTKPKFGKGSKEFGLERDGVRSVWRVKAANRRGGRGARQVKLVLLDETREQQTWDAWGAITKTTNAVPEALILCTSNAGDASSVVLRYLRLMCHKALGDPDGVAAENDPTLLLDTDMADTTTASVDEGDDSLALFEWSAEPGADLDDRQAWAQANPSLGWTISERTLASDVHTDPEWVFRTECLCQWANGALDGVFPPGTWEAGTGTADASAVLSGDIHAAVEVSWDRSKACIVFAGMRDDGRPEVQVVAYRAGVDWVTDWLTSEDRTAHPVRVMVQPSAPAGSLIGELREAGVPVAEWSGSMLGQDCGTFFDLVAGSDGKPGELVHLPHSVLDADAATAVTAPLSSGAWCWDRKKSPLDIGPLVAATAAVGSLMRPIEKPARSRYEDDDAELIFI</sequence>
<name>A0A173G9L5_9CAUD</name>
<dbReference type="InterPro" id="IPR005021">
    <property type="entry name" value="Terminase_largesu-like"/>
</dbReference>
<dbReference type="InterPro" id="IPR027417">
    <property type="entry name" value="P-loop_NTPase"/>
</dbReference>
<dbReference type="EMBL" id="KU984980">
    <property type="protein sequence ID" value="ANH49925.1"/>
    <property type="molecule type" value="Genomic_DNA"/>
</dbReference>
<evidence type="ECO:0000313" key="1">
    <source>
        <dbReference type="EMBL" id="ANH49925.1"/>
    </source>
</evidence>
<proteinExistence type="predicted"/>
<protein>
    <recommendedName>
        <fullName evidence="3">Terminase large subunit</fullName>
    </recommendedName>
</protein>
<dbReference type="RefSeq" id="YP_009290909.1">
    <property type="nucleotide sequence ID" value="NC_031108.1"/>
</dbReference>